<keyword evidence="1" id="KW-1133">Transmembrane helix</keyword>
<proteinExistence type="predicted"/>
<evidence type="ECO:0000256" key="1">
    <source>
        <dbReference type="SAM" id="Phobius"/>
    </source>
</evidence>
<dbReference type="OrthoDB" id="2971431at2"/>
<dbReference type="RefSeq" id="WP_147667969.1">
    <property type="nucleotide sequence ID" value="NZ_VDUW01000006.1"/>
</dbReference>
<dbReference type="AlphaFoldDB" id="A0A5C8NSD9"/>
<dbReference type="EMBL" id="VDUW01000006">
    <property type="protein sequence ID" value="TXL64077.1"/>
    <property type="molecule type" value="Genomic_DNA"/>
</dbReference>
<evidence type="ECO:0000313" key="2">
    <source>
        <dbReference type="EMBL" id="TXL64077.1"/>
    </source>
</evidence>
<keyword evidence="3" id="KW-1185">Reference proteome</keyword>
<comment type="caution">
    <text evidence="2">The sequence shown here is derived from an EMBL/GenBank/DDBJ whole genome shotgun (WGS) entry which is preliminary data.</text>
</comment>
<dbReference type="Proteomes" id="UP000321574">
    <property type="component" value="Unassembled WGS sequence"/>
</dbReference>
<evidence type="ECO:0008006" key="4">
    <source>
        <dbReference type="Google" id="ProtNLM"/>
    </source>
</evidence>
<gene>
    <name evidence="2" type="ORF">FHP05_10340</name>
</gene>
<evidence type="ECO:0000313" key="3">
    <source>
        <dbReference type="Proteomes" id="UP000321574"/>
    </source>
</evidence>
<feature type="transmembrane region" description="Helical" evidence="1">
    <location>
        <begin position="30"/>
        <end position="49"/>
    </location>
</feature>
<reference evidence="2 3" key="1">
    <citation type="submission" date="2019-06" db="EMBL/GenBank/DDBJ databases">
        <title>Cerasibacillus sp. nov., isolated from maize field.</title>
        <authorList>
            <person name="Lin S.-Y."/>
            <person name="Tsai C.-F."/>
            <person name="Young C.-C."/>
        </authorList>
    </citation>
    <scope>NUCLEOTIDE SEQUENCE [LARGE SCALE GENOMIC DNA]</scope>
    <source>
        <strain evidence="2 3">CC-CFT480</strain>
    </source>
</reference>
<feature type="transmembrane region" description="Helical" evidence="1">
    <location>
        <begin position="7"/>
        <end position="24"/>
    </location>
</feature>
<keyword evidence="1" id="KW-0472">Membrane</keyword>
<organism evidence="2 3">
    <name type="scientific">Cerasibacillus terrae</name>
    <dbReference type="NCBI Taxonomy" id="2498845"/>
    <lineage>
        <taxon>Bacteria</taxon>
        <taxon>Bacillati</taxon>
        <taxon>Bacillota</taxon>
        <taxon>Bacilli</taxon>
        <taxon>Bacillales</taxon>
        <taxon>Bacillaceae</taxon>
        <taxon>Cerasibacillus</taxon>
    </lineage>
</organism>
<protein>
    <recommendedName>
        <fullName evidence="4">Membrane protein YizD</fullName>
    </recommendedName>
</protein>
<accession>A0A5C8NSD9</accession>
<name>A0A5C8NSD9_9BACI</name>
<sequence length="59" mass="7085">MKDLLPFLFLFLTIVAFFLNVLGLMKLIPLYFTIPLLFVSIYFTLFSFAHRHVYRGRIR</sequence>
<keyword evidence="1" id="KW-0812">Transmembrane</keyword>